<dbReference type="Gene3D" id="1.20.1270.180">
    <property type="match status" value="1"/>
</dbReference>
<keyword evidence="1" id="KW-0732">Signal</keyword>
<dbReference type="EMBL" id="JASMRN010000006">
    <property type="protein sequence ID" value="MEZ7515275.1"/>
    <property type="molecule type" value="Genomic_DNA"/>
</dbReference>
<evidence type="ECO:0000313" key="4">
    <source>
        <dbReference type="Proteomes" id="UP001568894"/>
    </source>
</evidence>
<reference evidence="3 4" key="1">
    <citation type="submission" date="2023-05" db="EMBL/GenBank/DDBJ databases">
        <title>Adaptations of aquatic viruses from atmosphere-close ecosystems of the Central Arctic Ocean.</title>
        <authorList>
            <person name="Rahlff J."/>
            <person name="Holmfeldt K."/>
        </authorList>
    </citation>
    <scope>NUCLEOTIDE SEQUENCE [LARGE SCALE GENOMIC DNA]</scope>
    <source>
        <strain evidence="3 4">Arc14</strain>
    </source>
</reference>
<name>A0ABV4KC82_9FLAO</name>
<comment type="caution">
    <text evidence="3">The sequence shown here is derived from an EMBL/GenBank/DDBJ whole genome shotgun (WGS) entry which is preliminary data.</text>
</comment>
<feature type="signal peptide" evidence="1">
    <location>
        <begin position="1"/>
        <end position="18"/>
    </location>
</feature>
<sequence length="179" mass="20445">MIRKIFIVLLLTSSFANAQVELTPAKVAQITNQVDRLAIKYRDSVSKKFGEKVMSLDTEFKTDLYRVEKIADLKVAVDYSTAGMTAAIVDLNRDYDQLLNKYYGILLKKLKGEDQEKLKLAQRNWIKFRDSEILVITTVSKDQYSGGGTIQSNIMAGRISDLTKERLFTIKNHLNQFIE</sequence>
<organism evidence="3 4">
    <name type="scientific">Flavobacterium frigidarium</name>
    <dbReference type="NCBI Taxonomy" id="99286"/>
    <lineage>
        <taxon>Bacteria</taxon>
        <taxon>Pseudomonadati</taxon>
        <taxon>Bacteroidota</taxon>
        <taxon>Flavobacteriia</taxon>
        <taxon>Flavobacteriales</taxon>
        <taxon>Flavobacteriaceae</taxon>
        <taxon>Flavobacterium</taxon>
    </lineage>
</organism>
<keyword evidence="4" id="KW-1185">Reference proteome</keyword>
<evidence type="ECO:0000259" key="2">
    <source>
        <dbReference type="Pfam" id="PF07007"/>
    </source>
</evidence>
<accession>A0ABV4KC82</accession>
<dbReference type="Proteomes" id="UP001568894">
    <property type="component" value="Unassembled WGS sequence"/>
</dbReference>
<evidence type="ECO:0000256" key="1">
    <source>
        <dbReference type="SAM" id="SignalP"/>
    </source>
</evidence>
<protein>
    <submittedName>
        <fullName evidence="3">DUF1311 domain-containing protein</fullName>
    </submittedName>
</protein>
<evidence type="ECO:0000313" key="3">
    <source>
        <dbReference type="EMBL" id="MEZ7515275.1"/>
    </source>
</evidence>
<dbReference type="Pfam" id="PF07007">
    <property type="entry name" value="LprI"/>
    <property type="match status" value="1"/>
</dbReference>
<dbReference type="PANTHER" id="PTHR39176">
    <property type="entry name" value="PERIPLASMIC PROTEIN-RELATED"/>
    <property type="match status" value="1"/>
</dbReference>
<dbReference type="PANTHER" id="PTHR39176:SF1">
    <property type="entry name" value="PERIPLASMIC PROTEIN"/>
    <property type="match status" value="1"/>
</dbReference>
<gene>
    <name evidence="3" type="ORF">QO192_08275</name>
</gene>
<feature type="chain" id="PRO_5047223228" evidence="1">
    <location>
        <begin position="19"/>
        <end position="179"/>
    </location>
</feature>
<proteinExistence type="predicted"/>
<feature type="domain" description="Lysozyme inhibitor LprI-like N-terminal" evidence="2">
    <location>
        <begin position="79"/>
        <end position="167"/>
    </location>
</feature>
<dbReference type="RefSeq" id="WP_371569654.1">
    <property type="nucleotide sequence ID" value="NZ_JASMRN010000006.1"/>
</dbReference>
<dbReference type="InterPro" id="IPR009739">
    <property type="entry name" value="LprI-like_N"/>
</dbReference>